<dbReference type="Proteomes" id="UP000298285">
    <property type="component" value="Unassembled WGS sequence"/>
</dbReference>
<keyword evidence="4" id="KW-0326">Glycosidase</keyword>
<proteinExistence type="inferred from homology"/>
<dbReference type="Pfam" id="PF02927">
    <property type="entry name" value="CelD_N"/>
    <property type="match status" value="1"/>
</dbReference>
<dbReference type="SUPFAM" id="SSF88713">
    <property type="entry name" value="Glycoside hydrolase/deacetylase"/>
    <property type="match status" value="1"/>
</dbReference>
<dbReference type="InterPro" id="IPR011330">
    <property type="entry name" value="Glyco_hydro/deAcase_b/a-brl"/>
</dbReference>
<gene>
    <name evidence="7" type="ORF">E4T88_03495</name>
</gene>
<sequence>MKQHRLVAFFIFCMMVSLSYGQSSWVRINQLGYLPKDIKVAVLISTEEITPDLSFRGNRGQPPVLPTTQHGTPDFSLVDAKTGKVVYSGQGKIADAAYWGLKSAFRLDFSSVQAEGDYYIEAAGVKSPQFKIGADIYEGSVDFMLNYMRRQRCGHNNFLGTVCHQHDGFIVEHPTRTGEHIDVRGGWHDADDKLQYVTTTASAIYHMMLAYYQAKDKTIFKDNYRADASPGSNGIPDILDEIRWGLDWLSRMNPAPKEMYNQIADDRDHAGYGLPQNDNVDYGWGPGKGRPVYFITGEPQDLPNPRNGEIQLNRTTGVASSAGKFASCFALGAELFKNIDPTFAQVLSDKAEPAYQFALEHPGNTQTVCVVSPYFYEEDNYVDDIELAAATFYTLTKEPKWRAEGDYWGQLEPVNPLWAFGFARHYQFYPFVNQGHHLMAKSQDTVTSKKFTDFMRQGLQTIRNRAGNEPFMNGVPYVWCANFAVIGAASYAHQYKEVSGDSSFQEMEAALRDWILGCNPWGFSFIGGFPEGAVSSRTDETRLGGLVDGPINEGWHDTFLGVPKVSRSKDPLAAFQNGPAVFHQDSYGTNEPVIDGTCYMIYYLSIMEQLGRKQSSKLNNTVTDAYGATVRINTDKKVIHLIFSADSVFEGASSILNTLDNNKIKASFFLTGNCLRMKEHKETINKIIKKGHYVGGHSDKHLLYASWGNRGQSLVTSDSLINDLRQNMNELEKHGVKQSDVNYYLPPYEWYNKENVNLIESQNQITINFTPGLRTAADYTTPDMKNYMSSQQIIDQLFAYEKANTLDGAIILIHPGTHPDRKDKLYLRLNEIIKGLAKRGYSFERL</sequence>
<evidence type="ECO:0000313" key="8">
    <source>
        <dbReference type="Proteomes" id="UP000298285"/>
    </source>
</evidence>
<organism evidence="7 8">
    <name type="scientific">Dysgonomonas mossii</name>
    <dbReference type="NCBI Taxonomy" id="163665"/>
    <lineage>
        <taxon>Bacteria</taxon>
        <taxon>Pseudomonadati</taxon>
        <taxon>Bacteroidota</taxon>
        <taxon>Bacteroidia</taxon>
        <taxon>Bacteroidales</taxon>
        <taxon>Dysgonomonadaceae</taxon>
        <taxon>Dysgonomonas</taxon>
    </lineage>
</organism>
<dbReference type="GO" id="GO:0000272">
    <property type="term" value="P:polysaccharide catabolic process"/>
    <property type="evidence" value="ECO:0007669"/>
    <property type="project" value="UniProtKB-KW"/>
</dbReference>
<keyword evidence="3" id="KW-0119">Carbohydrate metabolism</keyword>
<evidence type="ECO:0000256" key="3">
    <source>
        <dbReference type="ARBA" id="ARBA00023277"/>
    </source>
</evidence>
<dbReference type="PROSITE" id="PS51677">
    <property type="entry name" value="NODB"/>
    <property type="match status" value="1"/>
</dbReference>
<dbReference type="InterPro" id="IPR013783">
    <property type="entry name" value="Ig-like_fold"/>
</dbReference>
<evidence type="ECO:0000259" key="6">
    <source>
        <dbReference type="PROSITE" id="PS51677"/>
    </source>
</evidence>
<comment type="caution">
    <text evidence="7">The sequence shown here is derived from an EMBL/GenBank/DDBJ whole genome shotgun (WGS) entry which is preliminary data.</text>
</comment>
<dbReference type="EMBL" id="SPPK01000001">
    <property type="protein sequence ID" value="TFU91057.1"/>
    <property type="molecule type" value="Genomic_DNA"/>
</dbReference>
<dbReference type="Gene3D" id="1.50.10.10">
    <property type="match status" value="1"/>
</dbReference>
<dbReference type="PANTHER" id="PTHR22298">
    <property type="entry name" value="ENDO-1,4-BETA-GLUCANASE"/>
    <property type="match status" value="1"/>
</dbReference>
<keyword evidence="5" id="KW-0624">Polysaccharide degradation</keyword>
<feature type="domain" description="NodB homology" evidence="6">
    <location>
        <begin position="637"/>
        <end position="844"/>
    </location>
</feature>
<accession>A0A4Y9IR52</accession>
<comment type="similarity">
    <text evidence="1">Belongs to the glycosyl hydrolase 9 (cellulase E) family.</text>
</comment>
<dbReference type="Gene3D" id="3.20.20.370">
    <property type="entry name" value="Glycoside hydrolase/deacetylase"/>
    <property type="match status" value="1"/>
</dbReference>
<name>A0A4Y9IR52_9BACT</name>
<dbReference type="InterPro" id="IPR002509">
    <property type="entry name" value="NODB_dom"/>
</dbReference>
<reference evidence="7 8" key="1">
    <citation type="submission" date="2019-03" db="EMBL/GenBank/DDBJ databases">
        <title>Diversity of the mouse oral microbiome.</title>
        <authorList>
            <person name="Joseph S."/>
            <person name="Aduse-Opoku J."/>
            <person name="Curtis M."/>
            <person name="Wade W."/>
            <person name="Hashim A."/>
        </authorList>
    </citation>
    <scope>NUCLEOTIDE SEQUENCE [LARGE SCALE GENOMIC DNA]</scope>
    <source>
        <strain evidence="7 8">P11</strain>
    </source>
</reference>
<evidence type="ECO:0000256" key="1">
    <source>
        <dbReference type="ARBA" id="ARBA00007072"/>
    </source>
</evidence>
<evidence type="ECO:0000256" key="2">
    <source>
        <dbReference type="ARBA" id="ARBA00022801"/>
    </source>
</evidence>
<dbReference type="InterPro" id="IPR014756">
    <property type="entry name" value="Ig_E-set"/>
</dbReference>
<dbReference type="Pfam" id="PF01522">
    <property type="entry name" value="Polysacc_deac_1"/>
    <property type="match status" value="1"/>
</dbReference>
<dbReference type="SUPFAM" id="SSF81296">
    <property type="entry name" value="E set domains"/>
    <property type="match status" value="1"/>
</dbReference>
<keyword evidence="2" id="KW-0378">Hydrolase</keyword>
<evidence type="ECO:0000313" key="7">
    <source>
        <dbReference type="EMBL" id="TFU91057.1"/>
    </source>
</evidence>
<dbReference type="GO" id="GO:0008810">
    <property type="term" value="F:cellulase activity"/>
    <property type="evidence" value="ECO:0007669"/>
    <property type="project" value="InterPro"/>
</dbReference>
<dbReference type="SUPFAM" id="SSF48208">
    <property type="entry name" value="Six-hairpin glycosidases"/>
    <property type="match status" value="1"/>
</dbReference>
<dbReference type="CDD" id="cd10917">
    <property type="entry name" value="CE4_NodB_like_6s_7s"/>
    <property type="match status" value="1"/>
</dbReference>
<dbReference type="InterPro" id="IPR012341">
    <property type="entry name" value="6hp_glycosidase-like_sf"/>
</dbReference>
<dbReference type="InterPro" id="IPR001701">
    <property type="entry name" value="Glyco_hydro_9"/>
</dbReference>
<dbReference type="GO" id="GO:0016810">
    <property type="term" value="F:hydrolase activity, acting on carbon-nitrogen (but not peptide) bonds"/>
    <property type="evidence" value="ECO:0007669"/>
    <property type="project" value="InterPro"/>
</dbReference>
<dbReference type="OrthoDB" id="9808897at2"/>
<dbReference type="CDD" id="cd02850">
    <property type="entry name" value="E_set_Cellulase_N"/>
    <property type="match status" value="1"/>
</dbReference>
<dbReference type="Gene3D" id="2.60.40.10">
    <property type="entry name" value="Immunoglobulins"/>
    <property type="match status" value="1"/>
</dbReference>
<protein>
    <recommendedName>
        <fullName evidence="6">NodB homology domain-containing protein</fullName>
    </recommendedName>
</protein>
<evidence type="ECO:0000256" key="4">
    <source>
        <dbReference type="ARBA" id="ARBA00023295"/>
    </source>
</evidence>
<dbReference type="InterPro" id="IPR008928">
    <property type="entry name" value="6-hairpin_glycosidase_sf"/>
</dbReference>
<dbReference type="InterPro" id="IPR004197">
    <property type="entry name" value="Cellulase_Ig-like"/>
</dbReference>
<dbReference type="AlphaFoldDB" id="A0A4Y9IR52"/>
<dbReference type="RefSeq" id="WP_135104078.1">
    <property type="nucleotide sequence ID" value="NZ_JADGKW010000001.1"/>
</dbReference>
<evidence type="ECO:0000256" key="5">
    <source>
        <dbReference type="ARBA" id="ARBA00023326"/>
    </source>
</evidence>
<dbReference type="Pfam" id="PF00759">
    <property type="entry name" value="Glyco_hydro_9"/>
    <property type="match status" value="1"/>
</dbReference>